<dbReference type="Proteomes" id="UP000516349">
    <property type="component" value="Chromosome"/>
</dbReference>
<sequence length="71" mass="8132">MHDYSGEHLGKKKGLINCQKNYFDKNRFGKNYPLSIKMILSKTVLAKIAPGSALKKESPQKFPREKPQEKP</sequence>
<accession>A0A7H1NR18</accession>
<keyword evidence="2" id="KW-1185">Reference proteome</keyword>
<proteinExistence type="predicted"/>
<gene>
    <name evidence="1" type="ORF">JGUZn3_09980</name>
</gene>
<evidence type="ECO:0000313" key="2">
    <source>
        <dbReference type="Proteomes" id="UP000516349"/>
    </source>
</evidence>
<organism evidence="1 2">
    <name type="scientific">Entomobacter blattae</name>
    <dbReference type="NCBI Taxonomy" id="2762277"/>
    <lineage>
        <taxon>Bacteria</taxon>
        <taxon>Pseudomonadati</taxon>
        <taxon>Pseudomonadota</taxon>
        <taxon>Alphaproteobacteria</taxon>
        <taxon>Acetobacterales</taxon>
        <taxon>Acetobacteraceae</taxon>
        <taxon>Entomobacter</taxon>
    </lineage>
</organism>
<dbReference type="EMBL" id="CP060244">
    <property type="protein sequence ID" value="QNT78228.1"/>
    <property type="molecule type" value="Genomic_DNA"/>
</dbReference>
<evidence type="ECO:0000313" key="1">
    <source>
        <dbReference type="EMBL" id="QNT78228.1"/>
    </source>
</evidence>
<protein>
    <submittedName>
        <fullName evidence="1">Uncharacterized protein</fullName>
    </submittedName>
</protein>
<reference evidence="1 2" key="1">
    <citation type="submission" date="2020-08" db="EMBL/GenBank/DDBJ databases">
        <title>Complete genome sequence of Entomobacter blattae G55GP.</title>
        <authorList>
            <person name="Poehlein A."/>
            <person name="Guzman J."/>
            <person name="Daniel R."/>
            <person name="Vilcinskas A."/>
        </authorList>
    </citation>
    <scope>NUCLEOTIDE SEQUENCE [LARGE SCALE GENOMIC DNA]</scope>
    <source>
        <strain evidence="1 2">G55GP</strain>
    </source>
</reference>
<dbReference type="AlphaFoldDB" id="A0A7H1NR18"/>
<name>A0A7H1NR18_9PROT</name>
<dbReference type="KEGG" id="ebla:JGUZn3_09980"/>